<dbReference type="KEGG" id="mpar:F7D14_08755"/>
<keyword evidence="2" id="KW-0813">Transport</keyword>
<keyword evidence="3" id="KW-1003">Cell membrane</keyword>
<keyword evidence="5 9" id="KW-0067">ATP-binding</keyword>
<dbReference type="InterPro" id="IPR017871">
    <property type="entry name" value="ABC_transporter-like_CS"/>
</dbReference>
<evidence type="ECO:0000256" key="5">
    <source>
        <dbReference type="ARBA" id="ARBA00022840"/>
    </source>
</evidence>
<proteinExistence type="inferred from homology"/>
<organism evidence="9 10">
    <name type="scientific">Methylocystis parvus</name>
    <dbReference type="NCBI Taxonomy" id="134"/>
    <lineage>
        <taxon>Bacteria</taxon>
        <taxon>Pseudomonadati</taxon>
        <taxon>Pseudomonadota</taxon>
        <taxon>Alphaproteobacteria</taxon>
        <taxon>Hyphomicrobiales</taxon>
        <taxon>Methylocystaceae</taxon>
        <taxon>Methylocystis</taxon>
    </lineage>
</organism>
<dbReference type="InterPro" id="IPR003593">
    <property type="entry name" value="AAA+_ATPase"/>
</dbReference>
<dbReference type="Proteomes" id="UP000422569">
    <property type="component" value="Chromosome"/>
</dbReference>
<dbReference type="SUPFAM" id="SSF52540">
    <property type="entry name" value="P-loop containing nucleoside triphosphate hydrolases"/>
    <property type="match status" value="1"/>
</dbReference>
<evidence type="ECO:0000256" key="4">
    <source>
        <dbReference type="ARBA" id="ARBA00022741"/>
    </source>
</evidence>
<gene>
    <name evidence="9" type="ORF">F7D14_08755</name>
</gene>
<dbReference type="EMBL" id="CP044331">
    <property type="protein sequence ID" value="QGM97541.1"/>
    <property type="molecule type" value="Genomic_DNA"/>
</dbReference>
<evidence type="ECO:0000313" key="9">
    <source>
        <dbReference type="EMBL" id="QGM97541.1"/>
    </source>
</evidence>
<dbReference type="RefSeq" id="WP_026016317.1">
    <property type="nucleotide sequence ID" value="NZ_CP044331.1"/>
</dbReference>
<dbReference type="GO" id="GO:0005524">
    <property type="term" value="F:ATP binding"/>
    <property type="evidence" value="ECO:0007669"/>
    <property type="project" value="UniProtKB-KW"/>
</dbReference>
<dbReference type="PROSITE" id="PS00211">
    <property type="entry name" value="ABC_TRANSPORTER_1"/>
    <property type="match status" value="1"/>
</dbReference>
<keyword evidence="4" id="KW-0547">Nucleotide-binding</keyword>
<dbReference type="Pfam" id="PF00005">
    <property type="entry name" value="ABC_tran"/>
    <property type="match status" value="1"/>
</dbReference>
<keyword evidence="10" id="KW-1185">Reference proteome</keyword>
<dbReference type="PANTHER" id="PTHR43166:SF6">
    <property type="entry name" value="PHOSPHONATES IMPORT ATP-BINDING PROTEIN PHNC"/>
    <property type="match status" value="1"/>
</dbReference>
<protein>
    <submittedName>
        <fullName evidence="9">ATP-binding cassette domain-containing protein</fullName>
    </submittedName>
</protein>
<dbReference type="InterPro" id="IPR050086">
    <property type="entry name" value="MetN_ABC_transporter-like"/>
</dbReference>
<name>A0A6B8M3R5_9HYPH</name>
<evidence type="ECO:0000256" key="2">
    <source>
        <dbReference type="ARBA" id="ARBA00022448"/>
    </source>
</evidence>
<dbReference type="Gene3D" id="3.40.50.300">
    <property type="entry name" value="P-loop containing nucleotide triphosphate hydrolases"/>
    <property type="match status" value="1"/>
</dbReference>
<dbReference type="AlphaFoldDB" id="A0A6B8M3R5"/>
<keyword evidence="7" id="KW-0472">Membrane</keyword>
<dbReference type="InterPro" id="IPR003439">
    <property type="entry name" value="ABC_transporter-like_ATP-bd"/>
</dbReference>
<dbReference type="InterPro" id="IPR027417">
    <property type="entry name" value="P-loop_NTPase"/>
</dbReference>
<evidence type="ECO:0000256" key="7">
    <source>
        <dbReference type="ARBA" id="ARBA00023136"/>
    </source>
</evidence>
<evidence type="ECO:0000259" key="8">
    <source>
        <dbReference type="PROSITE" id="PS50893"/>
    </source>
</evidence>
<comment type="similarity">
    <text evidence="1">Belongs to the ABC transporter superfamily.</text>
</comment>
<sequence>MTVTDLSLERNGRLILDKARLSIDQGQITAIVGPSGAGKSSLIHVLNGSITPTSGVIHATDLGPLSSPTTWERMRKRTGTIFQGNALIGRLPALDNVLSGLVDTRHPLSLLPWSRVARARAMDALRQVDLLDRAFERTENLSGGEQQRVGIARALARQPRLLFADEPFSALDRPLAMRFCELFAASTRETGRTVVLVTHQLDLARAFADRVIGLRSGRIAFDGPTTLFDKEAERYVFSGNSNL</sequence>
<dbReference type="SMART" id="SM00382">
    <property type="entry name" value="AAA"/>
    <property type="match status" value="1"/>
</dbReference>
<accession>A0A6B8M3R5</accession>
<dbReference type="PANTHER" id="PTHR43166">
    <property type="entry name" value="AMINO ACID IMPORT ATP-BINDING PROTEIN"/>
    <property type="match status" value="1"/>
</dbReference>
<feature type="domain" description="ABC transporter" evidence="8">
    <location>
        <begin position="1"/>
        <end position="241"/>
    </location>
</feature>
<reference evidence="9 10" key="1">
    <citation type="submission" date="2019-09" db="EMBL/GenBank/DDBJ databases">
        <title>Isolation and complete genome sequencing of Methylocystis species.</title>
        <authorList>
            <person name="Rumah B.L."/>
            <person name="Stead C.E."/>
            <person name="Stevens B.C."/>
            <person name="Minton N.P."/>
            <person name="Grosse-Honebrink A."/>
            <person name="Zhang Y."/>
        </authorList>
    </citation>
    <scope>NUCLEOTIDE SEQUENCE [LARGE SCALE GENOMIC DNA]</scope>
    <source>
        <strain evidence="9 10">BRCS2</strain>
    </source>
</reference>
<evidence type="ECO:0000256" key="3">
    <source>
        <dbReference type="ARBA" id="ARBA00022475"/>
    </source>
</evidence>
<keyword evidence="6" id="KW-1278">Translocase</keyword>
<dbReference type="GO" id="GO:0016887">
    <property type="term" value="F:ATP hydrolysis activity"/>
    <property type="evidence" value="ECO:0007669"/>
    <property type="project" value="InterPro"/>
</dbReference>
<evidence type="ECO:0000313" key="10">
    <source>
        <dbReference type="Proteomes" id="UP000422569"/>
    </source>
</evidence>
<dbReference type="PROSITE" id="PS50893">
    <property type="entry name" value="ABC_TRANSPORTER_2"/>
    <property type="match status" value="1"/>
</dbReference>
<evidence type="ECO:0000256" key="6">
    <source>
        <dbReference type="ARBA" id="ARBA00022967"/>
    </source>
</evidence>
<evidence type="ECO:0000256" key="1">
    <source>
        <dbReference type="ARBA" id="ARBA00005417"/>
    </source>
</evidence>